<dbReference type="InterPro" id="IPR005702">
    <property type="entry name" value="Wzc-like_C"/>
</dbReference>
<evidence type="ECO:0000259" key="5">
    <source>
        <dbReference type="Pfam" id="PF01656"/>
    </source>
</evidence>
<dbReference type="GO" id="GO:0004715">
    <property type="term" value="F:non-membrane spanning protein tyrosine kinase activity"/>
    <property type="evidence" value="ECO:0007669"/>
    <property type="project" value="UniProtKB-EC"/>
</dbReference>
<dbReference type="SUPFAM" id="SSF52540">
    <property type="entry name" value="P-loop containing nucleoside triphosphate hydrolases"/>
    <property type="match status" value="1"/>
</dbReference>
<dbReference type="GO" id="GO:0005524">
    <property type="term" value="F:ATP binding"/>
    <property type="evidence" value="ECO:0007669"/>
    <property type="project" value="UniProtKB-KW"/>
</dbReference>
<dbReference type="InterPro" id="IPR032807">
    <property type="entry name" value="GNVR"/>
</dbReference>
<dbReference type="eggNOG" id="COG3206">
    <property type="taxonomic scope" value="Bacteria"/>
</dbReference>
<proteinExistence type="predicted"/>
<feature type="coiled-coil region" evidence="3">
    <location>
        <begin position="169"/>
        <end position="196"/>
    </location>
</feature>
<evidence type="ECO:0000256" key="1">
    <source>
        <dbReference type="ARBA" id="ARBA00022741"/>
    </source>
</evidence>
<accession>E3I847</accession>
<protein>
    <submittedName>
        <fullName evidence="7">Capsular exopolysaccharide family</fullName>
        <ecNumber evidence="7">2.7.10.2</ecNumber>
    </submittedName>
</protein>
<evidence type="ECO:0000256" key="2">
    <source>
        <dbReference type="ARBA" id="ARBA00022840"/>
    </source>
</evidence>
<dbReference type="PANTHER" id="PTHR32309:SF13">
    <property type="entry name" value="FERRIC ENTEROBACTIN TRANSPORT PROTEIN FEPE"/>
    <property type="match status" value="1"/>
</dbReference>
<keyword evidence="2" id="KW-0067">ATP-binding</keyword>
<evidence type="ECO:0000259" key="6">
    <source>
        <dbReference type="Pfam" id="PF13807"/>
    </source>
</evidence>
<evidence type="ECO:0000313" key="7">
    <source>
        <dbReference type="EMBL" id="ADP71973.1"/>
    </source>
</evidence>
<dbReference type="InterPro" id="IPR050445">
    <property type="entry name" value="Bact_polysacc_biosynth/exp"/>
</dbReference>
<keyword evidence="4" id="KW-1133">Transmembrane helix</keyword>
<dbReference type="EMBL" id="CP002292">
    <property type="protein sequence ID" value="ADP71973.1"/>
    <property type="molecule type" value="Genomic_DNA"/>
</dbReference>
<reference evidence="8" key="1">
    <citation type="journal article" date="2011" name="J. Bacteriol.">
        <title>Genome sequences of eight morphologically diverse alphaproteobacteria.</title>
        <authorList>
            <consortium name="US DOE Joint Genome Institute"/>
            <person name="Brown P.J."/>
            <person name="Kysela D.T."/>
            <person name="Buechlein A."/>
            <person name="Hemmerich C."/>
            <person name="Brun Y.V."/>
        </authorList>
    </citation>
    <scope>NUCLEOTIDE SEQUENCE [LARGE SCALE GENOMIC DNA]</scope>
    <source>
        <strain evidence="8">ATCC 17100 / ATH 3.1.1 / DSM 162 / LMG 4299</strain>
    </source>
</reference>
<dbReference type="Proteomes" id="UP000001399">
    <property type="component" value="Chromosome"/>
</dbReference>
<dbReference type="eggNOG" id="COG0489">
    <property type="taxonomic scope" value="Bacteria"/>
</dbReference>
<keyword evidence="4" id="KW-0472">Membrane</keyword>
<dbReference type="EC" id="2.7.10.2" evidence="7"/>
<keyword evidence="4" id="KW-0812">Transmembrane</keyword>
<dbReference type="AlphaFoldDB" id="E3I847"/>
<evidence type="ECO:0000256" key="3">
    <source>
        <dbReference type="SAM" id="Coils"/>
    </source>
</evidence>
<dbReference type="KEGG" id="rva:Rvan_2763"/>
<dbReference type="Pfam" id="PF01656">
    <property type="entry name" value="CbiA"/>
    <property type="match status" value="1"/>
</dbReference>
<dbReference type="NCBIfam" id="TIGR01007">
    <property type="entry name" value="eps_fam"/>
    <property type="match status" value="1"/>
</dbReference>
<dbReference type="Gene3D" id="3.40.50.300">
    <property type="entry name" value="P-loop containing nucleotide triphosphate hydrolases"/>
    <property type="match status" value="1"/>
</dbReference>
<dbReference type="HOGENOM" id="CLU_009912_2_1_5"/>
<keyword evidence="1" id="KW-0547">Nucleotide-binding</keyword>
<dbReference type="GO" id="GO:0005886">
    <property type="term" value="C:plasma membrane"/>
    <property type="evidence" value="ECO:0007669"/>
    <property type="project" value="TreeGrafter"/>
</dbReference>
<dbReference type="PANTHER" id="PTHR32309">
    <property type="entry name" value="TYROSINE-PROTEIN KINASE"/>
    <property type="match status" value="1"/>
</dbReference>
<gene>
    <name evidence="7" type="ordered locus">Rvan_2763</name>
</gene>
<evidence type="ECO:0000313" key="8">
    <source>
        <dbReference type="Proteomes" id="UP000001399"/>
    </source>
</evidence>
<keyword evidence="8" id="KW-1185">Reference proteome</keyword>
<feature type="domain" description="Tyrosine-protein kinase G-rich" evidence="6">
    <location>
        <begin position="345"/>
        <end position="416"/>
    </location>
</feature>
<dbReference type="InterPro" id="IPR002586">
    <property type="entry name" value="CobQ/CobB/MinD/ParA_Nub-bd_dom"/>
</dbReference>
<dbReference type="InterPro" id="IPR027417">
    <property type="entry name" value="P-loop_NTPase"/>
</dbReference>
<keyword evidence="7" id="KW-0808">Transferase</keyword>
<keyword evidence="3" id="KW-0175">Coiled coil</keyword>
<dbReference type="CDD" id="cd05387">
    <property type="entry name" value="BY-kinase"/>
    <property type="match status" value="1"/>
</dbReference>
<sequence>MILTSCVLGAIHNLLKTPHYAANVRIQIEREGAKIVESGTTSPTETGSADFLRTQYELLKSRAMAERVTSALYLYKDDSFFKPRDVSALGLITGYFSRMPTSSQASKVATAADILMNAVTIKPVPGSRLVDIRYLDPNPQRAQIIANGYADAYVASNLNRRFEANAYAKTFLDERIKQLQIRLQESEQVLIDFAEKEGMVEVNDKASIAENSLAAANTATGHLISERIKNEQLWRQVESTTAINLPQLLTNQVVDTLRGQRKALETEYQEKLENFKPSYPEMVQISNKIKEVDRQFTAEVKAIRNSLKAAYQSSLAQEVEMKGRIEELRAEVIDLQKKGIRYNILKREVETNRNLYNSLLQRLKEVDIAGGVGANNIFIVDRAVAPNFPSEPSLSRTLILAFGFGLIIGIGLSLLLEMLDDRVRAPEEVEEISGLPTLGIIPRDESDMELSVVLKDPRSHVAEAYRSFATALQFSTDTGLPRSIAVTSAGAGEGKSTTAVAIARHFAQMGLKVLLIDADLRRPSLHIKLNLDNSIGLSNYLTGSLMPPDLVQRTDHPNLAFMASGPLPPNAADLLSGPRIYSLISLGSDVFNLIVFDSPPVLGLADAQLLSSASAATVFVVGAGDNRKGALRAALRRMPMARVTLLGTLLTKFDSKSVGYAYGQGYDYKYGYHMNDDEADGSTQTPQLARY</sequence>
<dbReference type="STRING" id="648757.Rvan_2763"/>
<evidence type="ECO:0000256" key="4">
    <source>
        <dbReference type="SAM" id="Phobius"/>
    </source>
</evidence>
<feature type="domain" description="CobQ/CobB/MinD/ParA nucleotide binding" evidence="5">
    <location>
        <begin position="484"/>
        <end position="656"/>
    </location>
</feature>
<name>E3I847_RHOVT</name>
<feature type="transmembrane region" description="Helical" evidence="4">
    <location>
        <begin position="398"/>
        <end position="416"/>
    </location>
</feature>
<organism evidence="7 8">
    <name type="scientific">Rhodomicrobium vannielii (strain ATCC 17100 / DSM 162 / LMG 4299 / NCIMB 10020 / ATH 3.1.1)</name>
    <dbReference type="NCBI Taxonomy" id="648757"/>
    <lineage>
        <taxon>Bacteria</taxon>
        <taxon>Pseudomonadati</taxon>
        <taxon>Pseudomonadota</taxon>
        <taxon>Alphaproteobacteria</taxon>
        <taxon>Hyphomicrobiales</taxon>
        <taxon>Hyphomicrobiaceae</taxon>
        <taxon>Rhodomicrobium</taxon>
    </lineage>
</organism>
<dbReference type="Pfam" id="PF13807">
    <property type="entry name" value="GNVR"/>
    <property type="match status" value="1"/>
</dbReference>